<accession>A0AAW1YKW9</accession>
<gene>
    <name evidence="1" type="ORF">M0R45_004892</name>
</gene>
<sequence>MEMQRLRDEQDQIREENIIALDLQKAKLDATFQAIVVMEMNKAIQSASFGKCIGSFAQCGWVTWCLPNDKVSDALIGDV</sequence>
<name>A0AAW1YKW9_RUBAR</name>
<evidence type="ECO:0000313" key="2">
    <source>
        <dbReference type="Proteomes" id="UP001457282"/>
    </source>
</evidence>
<dbReference type="EMBL" id="JBEDUW010000001">
    <property type="protein sequence ID" value="KAK9949365.1"/>
    <property type="molecule type" value="Genomic_DNA"/>
</dbReference>
<protein>
    <submittedName>
        <fullName evidence="1">Uncharacterized protein</fullName>
    </submittedName>
</protein>
<evidence type="ECO:0000313" key="1">
    <source>
        <dbReference type="EMBL" id="KAK9949365.1"/>
    </source>
</evidence>
<keyword evidence="2" id="KW-1185">Reference proteome</keyword>
<dbReference type="AlphaFoldDB" id="A0AAW1YKW9"/>
<organism evidence="1 2">
    <name type="scientific">Rubus argutus</name>
    <name type="common">Southern blackberry</name>
    <dbReference type="NCBI Taxonomy" id="59490"/>
    <lineage>
        <taxon>Eukaryota</taxon>
        <taxon>Viridiplantae</taxon>
        <taxon>Streptophyta</taxon>
        <taxon>Embryophyta</taxon>
        <taxon>Tracheophyta</taxon>
        <taxon>Spermatophyta</taxon>
        <taxon>Magnoliopsida</taxon>
        <taxon>eudicotyledons</taxon>
        <taxon>Gunneridae</taxon>
        <taxon>Pentapetalae</taxon>
        <taxon>rosids</taxon>
        <taxon>fabids</taxon>
        <taxon>Rosales</taxon>
        <taxon>Rosaceae</taxon>
        <taxon>Rosoideae</taxon>
        <taxon>Rosoideae incertae sedis</taxon>
        <taxon>Rubus</taxon>
    </lineage>
</organism>
<proteinExistence type="predicted"/>
<comment type="caution">
    <text evidence="1">The sequence shown here is derived from an EMBL/GenBank/DDBJ whole genome shotgun (WGS) entry which is preliminary data.</text>
</comment>
<dbReference type="Proteomes" id="UP001457282">
    <property type="component" value="Unassembled WGS sequence"/>
</dbReference>
<reference evidence="1 2" key="1">
    <citation type="journal article" date="2023" name="G3 (Bethesda)">
        <title>A chromosome-length genome assembly and annotation of blackberry (Rubus argutus, cv. 'Hillquist').</title>
        <authorList>
            <person name="Bruna T."/>
            <person name="Aryal R."/>
            <person name="Dudchenko O."/>
            <person name="Sargent D.J."/>
            <person name="Mead D."/>
            <person name="Buti M."/>
            <person name="Cavallini A."/>
            <person name="Hytonen T."/>
            <person name="Andres J."/>
            <person name="Pham M."/>
            <person name="Weisz D."/>
            <person name="Mascagni F."/>
            <person name="Usai G."/>
            <person name="Natali L."/>
            <person name="Bassil N."/>
            <person name="Fernandez G.E."/>
            <person name="Lomsadze A."/>
            <person name="Armour M."/>
            <person name="Olukolu B."/>
            <person name="Poorten T."/>
            <person name="Britton C."/>
            <person name="Davik J."/>
            <person name="Ashrafi H."/>
            <person name="Aiden E.L."/>
            <person name="Borodovsky M."/>
            <person name="Worthington M."/>
        </authorList>
    </citation>
    <scope>NUCLEOTIDE SEQUENCE [LARGE SCALE GENOMIC DNA]</scope>
    <source>
        <strain evidence="1">PI 553951</strain>
    </source>
</reference>